<accession>A0A016S1A5</accession>
<keyword evidence="3" id="KW-1185">Reference proteome</keyword>
<dbReference type="AlphaFoldDB" id="A0A016S1A5"/>
<dbReference type="EMBL" id="JARK01001653">
    <property type="protein sequence ID" value="EYB84413.1"/>
    <property type="molecule type" value="Genomic_DNA"/>
</dbReference>
<sequence>MSAEEEERLELEVARFDVVEEEEDVSGPVESRHVDDHAPMQAKSSEISNYMRTALKNTNSSRTERGVAI</sequence>
<name>A0A016S1A5_9BILA</name>
<proteinExistence type="predicted"/>
<evidence type="ECO:0000313" key="2">
    <source>
        <dbReference type="EMBL" id="EYB84413.1"/>
    </source>
</evidence>
<comment type="caution">
    <text evidence="2">The sequence shown here is derived from an EMBL/GenBank/DDBJ whole genome shotgun (WGS) entry which is preliminary data.</text>
</comment>
<dbReference type="Proteomes" id="UP000024635">
    <property type="component" value="Unassembled WGS sequence"/>
</dbReference>
<feature type="region of interest" description="Disordered" evidence="1">
    <location>
        <begin position="20"/>
        <end position="45"/>
    </location>
</feature>
<evidence type="ECO:0000256" key="1">
    <source>
        <dbReference type="SAM" id="MobiDB-lite"/>
    </source>
</evidence>
<organism evidence="2 3">
    <name type="scientific">Ancylostoma ceylanicum</name>
    <dbReference type="NCBI Taxonomy" id="53326"/>
    <lineage>
        <taxon>Eukaryota</taxon>
        <taxon>Metazoa</taxon>
        <taxon>Ecdysozoa</taxon>
        <taxon>Nematoda</taxon>
        <taxon>Chromadorea</taxon>
        <taxon>Rhabditida</taxon>
        <taxon>Rhabditina</taxon>
        <taxon>Rhabditomorpha</taxon>
        <taxon>Strongyloidea</taxon>
        <taxon>Ancylostomatidae</taxon>
        <taxon>Ancylostomatinae</taxon>
        <taxon>Ancylostoma</taxon>
    </lineage>
</organism>
<evidence type="ECO:0000313" key="3">
    <source>
        <dbReference type="Proteomes" id="UP000024635"/>
    </source>
</evidence>
<protein>
    <submittedName>
        <fullName evidence="2">Uncharacterized protein</fullName>
    </submittedName>
</protein>
<reference evidence="3" key="1">
    <citation type="journal article" date="2015" name="Nat. Genet.">
        <title>The genome and transcriptome of the zoonotic hookworm Ancylostoma ceylanicum identify infection-specific gene families.</title>
        <authorList>
            <person name="Schwarz E.M."/>
            <person name="Hu Y."/>
            <person name="Antoshechkin I."/>
            <person name="Miller M.M."/>
            <person name="Sternberg P.W."/>
            <person name="Aroian R.V."/>
        </authorList>
    </citation>
    <scope>NUCLEOTIDE SEQUENCE</scope>
    <source>
        <strain evidence="3">HY135</strain>
    </source>
</reference>
<gene>
    <name evidence="2" type="primary">Acey_s0317.g2328</name>
    <name evidence="2" type="ORF">Y032_0317g2328</name>
</gene>